<gene>
    <name evidence="7" type="ORF">BJ998_009289</name>
</gene>
<accession>A0A7W9KST9</accession>
<evidence type="ECO:0000313" key="7">
    <source>
        <dbReference type="EMBL" id="MBB5898030.1"/>
    </source>
</evidence>
<protein>
    <recommendedName>
        <fullName evidence="3 6">Arabinogalactan endo-beta-1,4-galactanase</fullName>
        <ecNumber evidence="3 6">3.2.1.89</ecNumber>
    </recommendedName>
</protein>
<dbReference type="PANTHER" id="PTHR34983:SF1">
    <property type="entry name" value="ARABINOGALACTAN ENDO-BETA-1,4-GALACTANASE A"/>
    <property type="match status" value="1"/>
</dbReference>
<keyword evidence="4 6" id="KW-0378">Hydrolase</keyword>
<dbReference type="EC" id="3.2.1.89" evidence="3 6"/>
<dbReference type="GO" id="GO:0045490">
    <property type="term" value="P:pectin catabolic process"/>
    <property type="evidence" value="ECO:0007669"/>
    <property type="project" value="TreeGrafter"/>
</dbReference>
<evidence type="ECO:0000313" key="8">
    <source>
        <dbReference type="Proteomes" id="UP000585638"/>
    </source>
</evidence>
<dbReference type="InterPro" id="IPR011683">
    <property type="entry name" value="Glyco_hydro_53"/>
</dbReference>
<comment type="catalytic activity">
    <reaction evidence="1 6">
        <text>The enzyme specifically hydrolyzes (1-&gt;4)-beta-D-galactosidic linkages in type I arabinogalactans.</text>
        <dbReference type="EC" id="3.2.1.89"/>
    </reaction>
</comment>
<evidence type="ECO:0000256" key="5">
    <source>
        <dbReference type="ARBA" id="ARBA00023295"/>
    </source>
</evidence>
<sequence length="345" mass="36507">MGELPVSRRSFLRTTAAGAGALALGALTAGQSAGAAEAESAFHKGADISWVPQMEAHGYYWRNASGVRQDILTILKGYGLSAIRLRTFVNPSSDPVSGHCSISETAAMAVRVRDAGMALSIDYHFSDTWADEGHQPTPAAWARMSYSQLRSAIASYVDSSMNVIKSRGVTPTWVQIGNEINSGICHPVGSVSNPAQMTGLLNAAHDAVKQVFPNAIVMIHLASPQHSSVASFFKAYSSHGGKWDMNGFSSYGSASAAAGLVNDMKSVSNAYGKPYMQVEFGGPVSNPSGTETTLKNFLTALKSSGGQGLLYWEPQSYSPFNGYNMGAWNSTNREPTAIMNGFAAG</sequence>
<evidence type="ECO:0000256" key="3">
    <source>
        <dbReference type="ARBA" id="ARBA00012556"/>
    </source>
</evidence>
<dbReference type="SUPFAM" id="SSF51445">
    <property type="entry name" value="(Trans)glycosidases"/>
    <property type="match status" value="1"/>
</dbReference>
<evidence type="ECO:0000256" key="1">
    <source>
        <dbReference type="ARBA" id="ARBA00001695"/>
    </source>
</evidence>
<comment type="similarity">
    <text evidence="2 6">Belongs to the glycosyl hydrolase 53 family.</text>
</comment>
<evidence type="ECO:0000256" key="2">
    <source>
        <dbReference type="ARBA" id="ARBA00010687"/>
    </source>
</evidence>
<comment type="caution">
    <text evidence="7">The sequence shown here is derived from an EMBL/GenBank/DDBJ whole genome shotgun (WGS) entry which is preliminary data.</text>
</comment>
<name>A0A7W9KST9_9PSEU</name>
<evidence type="ECO:0000256" key="6">
    <source>
        <dbReference type="RuleBase" id="RU361192"/>
    </source>
</evidence>
<dbReference type="PANTHER" id="PTHR34983">
    <property type="entry name" value="ARABINOGALACTAN ENDO-BETA-1,4-GALACTANASE A"/>
    <property type="match status" value="1"/>
</dbReference>
<dbReference type="EMBL" id="JACHIR010000005">
    <property type="protein sequence ID" value="MBB5898030.1"/>
    <property type="molecule type" value="Genomic_DNA"/>
</dbReference>
<dbReference type="RefSeq" id="WP_184870500.1">
    <property type="nucleotide sequence ID" value="NZ_BAAAWY010000021.1"/>
</dbReference>
<proteinExistence type="inferred from homology"/>
<dbReference type="GO" id="GO:0015926">
    <property type="term" value="F:glucosidase activity"/>
    <property type="evidence" value="ECO:0007669"/>
    <property type="project" value="InterPro"/>
</dbReference>
<organism evidence="7 8">
    <name type="scientific">Kutzneria kofuensis</name>
    <dbReference type="NCBI Taxonomy" id="103725"/>
    <lineage>
        <taxon>Bacteria</taxon>
        <taxon>Bacillati</taxon>
        <taxon>Actinomycetota</taxon>
        <taxon>Actinomycetes</taxon>
        <taxon>Pseudonocardiales</taxon>
        <taxon>Pseudonocardiaceae</taxon>
        <taxon>Kutzneria</taxon>
    </lineage>
</organism>
<dbReference type="Pfam" id="PF07745">
    <property type="entry name" value="Glyco_hydro_53"/>
    <property type="match status" value="1"/>
</dbReference>
<keyword evidence="8" id="KW-1185">Reference proteome</keyword>
<dbReference type="Proteomes" id="UP000585638">
    <property type="component" value="Unassembled WGS sequence"/>
</dbReference>
<dbReference type="Gene3D" id="3.20.20.80">
    <property type="entry name" value="Glycosidases"/>
    <property type="match status" value="1"/>
</dbReference>
<keyword evidence="5 6" id="KW-0326">Glycosidase</keyword>
<dbReference type="GO" id="GO:0031218">
    <property type="term" value="F:arabinogalactan endo-1,4-beta-galactosidase activity"/>
    <property type="evidence" value="ECO:0007669"/>
    <property type="project" value="UniProtKB-EC"/>
</dbReference>
<dbReference type="InterPro" id="IPR006311">
    <property type="entry name" value="TAT_signal"/>
</dbReference>
<reference evidence="7 8" key="1">
    <citation type="submission" date="2020-08" db="EMBL/GenBank/DDBJ databases">
        <title>Sequencing the genomes of 1000 actinobacteria strains.</title>
        <authorList>
            <person name="Klenk H.-P."/>
        </authorList>
    </citation>
    <scope>NUCLEOTIDE SEQUENCE [LARGE SCALE GENOMIC DNA]</scope>
    <source>
        <strain evidence="7 8">DSM 43851</strain>
    </source>
</reference>
<dbReference type="InterPro" id="IPR019546">
    <property type="entry name" value="TAT_signal_bac_arc"/>
</dbReference>
<dbReference type="NCBIfam" id="TIGR01409">
    <property type="entry name" value="TAT_signal_seq"/>
    <property type="match status" value="1"/>
</dbReference>
<dbReference type="InterPro" id="IPR017853">
    <property type="entry name" value="GH"/>
</dbReference>
<dbReference type="PROSITE" id="PS51318">
    <property type="entry name" value="TAT"/>
    <property type="match status" value="1"/>
</dbReference>
<dbReference type="AlphaFoldDB" id="A0A7W9KST9"/>
<evidence type="ECO:0000256" key="4">
    <source>
        <dbReference type="ARBA" id="ARBA00022801"/>
    </source>
</evidence>